<protein>
    <recommendedName>
        <fullName evidence="3">Phage-associated protein, BcepMu gp16 family</fullName>
    </recommendedName>
</protein>
<dbReference type="RefSeq" id="WP_187670566.1">
    <property type="nucleotide sequence ID" value="NZ_CAJFCI010000031.1"/>
</dbReference>
<sequence length="68" mass="7426">MATATKALTAEQVKERFRAAGKTFTTWAKENGYSRNDVYRVLNGQLKANYGKAHEIAVKLGLKPAVAA</sequence>
<reference evidence="1 2" key="1">
    <citation type="submission" date="2020-08" db="EMBL/GenBank/DDBJ databases">
        <authorList>
            <person name="Criscuolo A."/>
        </authorList>
    </citation>
    <scope>NUCLEOTIDE SEQUENCE [LARGE SCALE GENOMIC DNA]</scope>
    <source>
        <strain evidence="1">CIP111764</strain>
    </source>
</reference>
<name>A0A7U7I8F9_9GAMM</name>
<dbReference type="InterPro" id="IPR010982">
    <property type="entry name" value="Lambda_DNA-bd_dom_sf"/>
</dbReference>
<proteinExistence type="predicted"/>
<evidence type="ECO:0000313" key="2">
    <source>
        <dbReference type="Proteomes" id="UP000583387"/>
    </source>
</evidence>
<dbReference type="Gene3D" id="1.10.260.40">
    <property type="entry name" value="lambda repressor-like DNA-binding domains"/>
    <property type="match status" value="1"/>
</dbReference>
<evidence type="ECO:0008006" key="3">
    <source>
        <dbReference type="Google" id="ProtNLM"/>
    </source>
</evidence>
<dbReference type="NCBIfam" id="TIGR04111">
    <property type="entry name" value="BcepMu_gp16"/>
    <property type="match status" value="1"/>
</dbReference>
<evidence type="ECO:0000313" key="1">
    <source>
        <dbReference type="EMBL" id="CAD5107215.1"/>
    </source>
</evidence>
<gene>
    <name evidence="1" type="ORF">PSEWESI4_01486</name>
</gene>
<accession>A0A7U7I8F9</accession>
<dbReference type="InterPro" id="IPR026365">
    <property type="entry name" value="BcepMu_gp16"/>
</dbReference>
<organism evidence="1 2">
    <name type="scientific">Zestomonas carbonaria</name>
    <dbReference type="NCBI Taxonomy" id="2762745"/>
    <lineage>
        <taxon>Bacteria</taxon>
        <taxon>Pseudomonadati</taxon>
        <taxon>Pseudomonadota</taxon>
        <taxon>Gammaproteobacteria</taxon>
        <taxon>Pseudomonadales</taxon>
        <taxon>Pseudomonadaceae</taxon>
        <taxon>Zestomonas</taxon>
    </lineage>
</organism>
<dbReference type="GO" id="GO:0003677">
    <property type="term" value="F:DNA binding"/>
    <property type="evidence" value="ECO:0007669"/>
    <property type="project" value="InterPro"/>
</dbReference>
<dbReference type="Proteomes" id="UP000583387">
    <property type="component" value="Unassembled WGS sequence"/>
</dbReference>
<comment type="caution">
    <text evidence="1">The sequence shown here is derived from an EMBL/GenBank/DDBJ whole genome shotgun (WGS) entry which is preliminary data.</text>
</comment>
<dbReference type="AlphaFoldDB" id="A0A7U7I8F9"/>
<dbReference type="EMBL" id="CAJFCI010000031">
    <property type="protein sequence ID" value="CAD5107215.1"/>
    <property type="molecule type" value="Genomic_DNA"/>
</dbReference>
<keyword evidence="2" id="KW-1185">Reference proteome</keyword>